<accession>A0A2C5Z3K4</accession>
<sequence length="131" mass="14208">MLMSYYGTIATEIASQIFGIADRDVEIGLLNGIMGAGPVDVHGSQPSASVLDTLAREGHIKTRAFSVDINGIDSDNGKHHQASIEYSYDSNHIAGVVVFGGLDTQRFAGHLKKLPMINKKKLHPSQQHLLR</sequence>
<organism evidence="2 3">
    <name type="scientific">Ophiocordyceps australis</name>
    <dbReference type="NCBI Taxonomy" id="1399860"/>
    <lineage>
        <taxon>Eukaryota</taxon>
        <taxon>Fungi</taxon>
        <taxon>Dikarya</taxon>
        <taxon>Ascomycota</taxon>
        <taxon>Pezizomycotina</taxon>
        <taxon>Sordariomycetes</taxon>
        <taxon>Hypocreomycetidae</taxon>
        <taxon>Hypocreales</taxon>
        <taxon>Ophiocordycipitaceae</taxon>
        <taxon>Ophiocordyceps</taxon>
    </lineage>
</organism>
<dbReference type="InterPro" id="IPR033121">
    <property type="entry name" value="PEPTIDASE_A1"/>
</dbReference>
<dbReference type="EMBL" id="NJEU01000466">
    <property type="protein sequence ID" value="PHH73944.1"/>
    <property type="molecule type" value="Genomic_DNA"/>
</dbReference>
<comment type="caution">
    <text evidence="2">The sequence shown here is derived from an EMBL/GenBank/DDBJ whole genome shotgun (WGS) entry which is preliminary data.</text>
</comment>
<gene>
    <name evidence="2" type="ORF">CDD82_5187</name>
</gene>
<evidence type="ECO:0000313" key="2">
    <source>
        <dbReference type="EMBL" id="PHH73944.1"/>
    </source>
</evidence>
<dbReference type="Pfam" id="PF00026">
    <property type="entry name" value="Asp"/>
    <property type="match status" value="1"/>
</dbReference>
<reference evidence="2 3" key="1">
    <citation type="submission" date="2017-06" db="EMBL/GenBank/DDBJ databases">
        <title>Ant-infecting Ophiocordyceps genomes reveal a high diversity of potential behavioral manipulation genes and a possible major role for enterotoxins.</title>
        <authorList>
            <person name="De Bekker C."/>
            <person name="Evans H.C."/>
            <person name="Brachmann A."/>
            <person name="Hughes D.P."/>
        </authorList>
    </citation>
    <scope>NUCLEOTIDE SEQUENCE [LARGE SCALE GENOMIC DNA]</scope>
    <source>
        <strain evidence="2 3">1348a</strain>
    </source>
</reference>
<dbReference type="Proteomes" id="UP000224854">
    <property type="component" value="Unassembled WGS sequence"/>
</dbReference>
<evidence type="ECO:0000259" key="1">
    <source>
        <dbReference type="PROSITE" id="PS51767"/>
    </source>
</evidence>
<name>A0A2C5Z3K4_9HYPO</name>
<dbReference type="AlphaFoldDB" id="A0A2C5Z3K4"/>
<dbReference type="InterPro" id="IPR021109">
    <property type="entry name" value="Peptidase_aspartic_dom_sf"/>
</dbReference>
<dbReference type="PROSITE" id="PS51767">
    <property type="entry name" value="PEPTIDASE_A1"/>
    <property type="match status" value="1"/>
</dbReference>
<protein>
    <recommendedName>
        <fullName evidence="1">Peptidase A1 domain-containing protein</fullName>
    </recommendedName>
</protein>
<dbReference type="Gene3D" id="2.40.70.10">
    <property type="entry name" value="Acid Proteases"/>
    <property type="match status" value="1"/>
</dbReference>
<keyword evidence="3" id="KW-1185">Reference proteome</keyword>
<evidence type="ECO:0000313" key="3">
    <source>
        <dbReference type="Proteomes" id="UP000224854"/>
    </source>
</evidence>
<dbReference type="SUPFAM" id="SSF50630">
    <property type="entry name" value="Acid proteases"/>
    <property type="match status" value="1"/>
</dbReference>
<dbReference type="OrthoDB" id="771136at2759"/>
<proteinExistence type="predicted"/>
<feature type="domain" description="Peptidase A1" evidence="1">
    <location>
        <begin position="1"/>
        <end position="131"/>
    </location>
</feature>